<accession>A0A4W5MXJ1</accession>
<dbReference type="GO" id="GO:0030027">
    <property type="term" value="C:lamellipodium"/>
    <property type="evidence" value="ECO:0007669"/>
    <property type="project" value="TreeGrafter"/>
</dbReference>
<dbReference type="Proteomes" id="UP000314982">
    <property type="component" value="Unassembled WGS sequence"/>
</dbReference>
<evidence type="ECO:0000313" key="1">
    <source>
        <dbReference type="Ensembl" id="ENSHHUP00000043736.1"/>
    </source>
</evidence>
<dbReference type="GO" id="GO:0015629">
    <property type="term" value="C:actin cytoskeleton"/>
    <property type="evidence" value="ECO:0007669"/>
    <property type="project" value="InterPro"/>
</dbReference>
<evidence type="ECO:0000313" key="2">
    <source>
        <dbReference type="Proteomes" id="UP000314982"/>
    </source>
</evidence>
<dbReference type="GO" id="GO:0007015">
    <property type="term" value="P:actin filament organization"/>
    <property type="evidence" value="ECO:0007669"/>
    <property type="project" value="InterPro"/>
</dbReference>
<dbReference type="GO" id="GO:0051015">
    <property type="term" value="F:actin filament binding"/>
    <property type="evidence" value="ECO:0007669"/>
    <property type="project" value="TreeGrafter"/>
</dbReference>
<dbReference type="AlphaFoldDB" id="A0A4W5MXJ1"/>
<reference evidence="1" key="2">
    <citation type="submission" date="2025-08" db="UniProtKB">
        <authorList>
            <consortium name="Ensembl"/>
        </authorList>
    </citation>
    <scope>IDENTIFICATION</scope>
</reference>
<dbReference type="GO" id="GO:1904262">
    <property type="term" value="P:negative regulation of TORC1 signaling"/>
    <property type="evidence" value="ECO:0007669"/>
    <property type="project" value="TreeGrafter"/>
</dbReference>
<dbReference type="GO" id="GO:0034198">
    <property type="term" value="P:cellular response to amino acid starvation"/>
    <property type="evidence" value="ECO:0007669"/>
    <property type="project" value="TreeGrafter"/>
</dbReference>
<dbReference type="Ensembl" id="ENSHHUT00000045376.1">
    <property type="protein sequence ID" value="ENSHHUP00000043736.1"/>
    <property type="gene ID" value="ENSHHUG00000026844.1"/>
</dbReference>
<proteinExistence type="predicted"/>
<dbReference type="PANTHER" id="PTHR15435">
    <property type="entry name" value="KICSTOR COMPLEX PROTEIN KAPTIN"/>
    <property type="match status" value="1"/>
</dbReference>
<organism evidence="1 2">
    <name type="scientific">Hucho hucho</name>
    <name type="common">huchen</name>
    <dbReference type="NCBI Taxonomy" id="62062"/>
    <lineage>
        <taxon>Eukaryota</taxon>
        <taxon>Metazoa</taxon>
        <taxon>Chordata</taxon>
        <taxon>Craniata</taxon>
        <taxon>Vertebrata</taxon>
        <taxon>Euteleostomi</taxon>
        <taxon>Actinopterygii</taxon>
        <taxon>Neopterygii</taxon>
        <taxon>Teleostei</taxon>
        <taxon>Protacanthopterygii</taxon>
        <taxon>Salmoniformes</taxon>
        <taxon>Salmonidae</taxon>
        <taxon>Salmoninae</taxon>
        <taxon>Hucho</taxon>
    </lineage>
</organism>
<sequence>MEINTSLFDVATPCLDKSLSTLCCGNKELLCYKFQQLMRGTGGLFQPLWRRSFKSPLLSIIYLDFTGDGLRELAILTLKGLHILQVSPRPLYRTADLVLQRLADRVSKLTTGSEVQPITEWDTEEREAVTNE</sequence>
<dbReference type="GO" id="GO:0140007">
    <property type="term" value="C:KICSTOR complex"/>
    <property type="evidence" value="ECO:0007669"/>
    <property type="project" value="TreeGrafter"/>
</dbReference>
<reference evidence="1" key="3">
    <citation type="submission" date="2025-09" db="UniProtKB">
        <authorList>
            <consortium name="Ensembl"/>
        </authorList>
    </citation>
    <scope>IDENTIFICATION</scope>
</reference>
<reference evidence="2" key="1">
    <citation type="submission" date="2018-06" db="EMBL/GenBank/DDBJ databases">
        <title>Genome assembly of Danube salmon.</title>
        <authorList>
            <person name="Macqueen D.J."/>
            <person name="Gundappa M.K."/>
        </authorList>
    </citation>
    <scope>NUCLEOTIDE SEQUENCE [LARGE SCALE GENOMIC DNA]</scope>
</reference>
<dbReference type="InterPro" id="IPR029982">
    <property type="entry name" value="Kptn"/>
</dbReference>
<protein>
    <submittedName>
        <fullName evidence="1">Uncharacterized protein</fullName>
    </submittedName>
</protein>
<keyword evidence="2" id="KW-1185">Reference proteome</keyword>
<name>A0A4W5MXJ1_9TELE</name>
<dbReference type="PANTHER" id="PTHR15435:SF2">
    <property type="entry name" value="KICSTOR COMPLEX PROTEIN KAPTIN"/>
    <property type="match status" value="1"/>
</dbReference>
<dbReference type="STRING" id="62062.ENSHHUP00000043736"/>